<feature type="signal peptide" evidence="2">
    <location>
        <begin position="1"/>
        <end position="16"/>
    </location>
</feature>
<name>A0ABN3XVR0_9ACTN</name>
<keyword evidence="4" id="KW-1185">Reference proteome</keyword>
<dbReference type="PROSITE" id="PS51257">
    <property type="entry name" value="PROKAR_LIPOPROTEIN"/>
    <property type="match status" value="1"/>
</dbReference>
<proteinExistence type="predicted"/>
<evidence type="ECO:0000313" key="4">
    <source>
        <dbReference type="Proteomes" id="UP001499930"/>
    </source>
</evidence>
<keyword evidence="2" id="KW-0732">Signal</keyword>
<sequence>MTRVLPVAMLATGLCACSGGVGLSAVAPTATVTVTASTSPSLSSPSPLLSPSASPSVVPSLTPSASETPSPDALSPSPSASIPGGRGVDAKLHGQLALRGVDAITVTPESDQEVKALLLPFTVVNDAKGVICSNGKAPRSCSMEQLQEALQKDVVLFAEVTIKDGVAVQIDKITEE</sequence>
<evidence type="ECO:0000313" key="3">
    <source>
        <dbReference type="EMBL" id="GAA2995362.1"/>
    </source>
</evidence>
<comment type="caution">
    <text evidence="3">The sequence shown here is derived from an EMBL/GenBank/DDBJ whole genome shotgun (WGS) entry which is preliminary data.</text>
</comment>
<feature type="compositionally biased region" description="Low complexity" evidence="1">
    <location>
        <begin position="36"/>
        <end position="83"/>
    </location>
</feature>
<evidence type="ECO:0000256" key="2">
    <source>
        <dbReference type="SAM" id="SignalP"/>
    </source>
</evidence>
<feature type="region of interest" description="Disordered" evidence="1">
    <location>
        <begin position="36"/>
        <end position="86"/>
    </location>
</feature>
<evidence type="ECO:0000256" key="1">
    <source>
        <dbReference type="SAM" id="MobiDB-lite"/>
    </source>
</evidence>
<feature type="chain" id="PRO_5045036270" evidence="2">
    <location>
        <begin position="17"/>
        <end position="176"/>
    </location>
</feature>
<accession>A0ABN3XVR0</accession>
<protein>
    <submittedName>
        <fullName evidence="3">Uncharacterized protein</fullName>
    </submittedName>
</protein>
<dbReference type="Proteomes" id="UP001499930">
    <property type="component" value="Unassembled WGS sequence"/>
</dbReference>
<gene>
    <name evidence="3" type="ORF">GCM10017559_14690</name>
</gene>
<organism evidence="3 4">
    <name type="scientific">Streptosporangium longisporum</name>
    <dbReference type="NCBI Taxonomy" id="46187"/>
    <lineage>
        <taxon>Bacteria</taxon>
        <taxon>Bacillati</taxon>
        <taxon>Actinomycetota</taxon>
        <taxon>Actinomycetes</taxon>
        <taxon>Streptosporangiales</taxon>
        <taxon>Streptosporangiaceae</taxon>
        <taxon>Streptosporangium</taxon>
    </lineage>
</organism>
<reference evidence="4" key="1">
    <citation type="journal article" date="2019" name="Int. J. Syst. Evol. Microbiol.">
        <title>The Global Catalogue of Microorganisms (GCM) 10K type strain sequencing project: providing services to taxonomists for standard genome sequencing and annotation.</title>
        <authorList>
            <consortium name="The Broad Institute Genomics Platform"/>
            <consortium name="The Broad Institute Genome Sequencing Center for Infectious Disease"/>
            <person name="Wu L."/>
            <person name="Ma J."/>
        </authorList>
    </citation>
    <scope>NUCLEOTIDE SEQUENCE [LARGE SCALE GENOMIC DNA]</scope>
    <source>
        <strain evidence="4">JCM 3106</strain>
    </source>
</reference>
<dbReference type="EMBL" id="BAAAWD010000006">
    <property type="protein sequence ID" value="GAA2995362.1"/>
    <property type="molecule type" value="Genomic_DNA"/>
</dbReference>